<name>A0A0P1HBT1_9RHOB</name>
<evidence type="ECO:0000259" key="1">
    <source>
        <dbReference type="PROSITE" id="PS51819"/>
    </source>
</evidence>
<dbReference type="AlphaFoldDB" id="A0A0P1HBT1"/>
<dbReference type="Pfam" id="PF00903">
    <property type="entry name" value="Glyoxalase"/>
    <property type="match status" value="1"/>
</dbReference>
<dbReference type="PANTHER" id="PTHR21366">
    <property type="entry name" value="GLYOXALASE FAMILY PROTEIN"/>
    <property type="match status" value="1"/>
</dbReference>
<dbReference type="Gene3D" id="3.10.180.10">
    <property type="entry name" value="2,3-Dihydroxybiphenyl 1,2-Dioxygenase, domain 1"/>
    <property type="match status" value="1"/>
</dbReference>
<dbReference type="RefSeq" id="WP_058287279.1">
    <property type="nucleotide sequence ID" value="NZ_CYSR01000030.1"/>
</dbReference>
<sequence>MLPPAPAPDAILEASLYVGDLDAAEAFYGEILGLERIQRVANRHVFYRCGASVLLLFNADETVKPPGNPRLPVPPHGARGPGHVCFAQPRESLLLMRARLLAAGIAIEAEFDWPSGARSIYFRDPAGNSLEIAEPHLWEP</sequence>
<dbReference type="STRING" id="1396826.PHA8399_02999"/>
<accession>A0A0P1HBT1</accession>
<dbReference type="PANTHER" id="PTHR21366:SF22">
    <property type="entry name" value="VOC DOMAIN-CONTAINING PROTEIN"/>
    <property type="match status" value="1"/>
</dbReference>
<dbReference type="EMBL" id="CYSR01000030">
    <property type="protein sequence ID" value="CUI00862.1"/>
    <property type="molecule type" value="Genomic_DNA"/>
</dbReference>
<evidence type="ECO:0000313" key="3">
    <source>
        <dbReference type="Proteomes" id="UP000051326"/>
    </source>
</evidence>
<dbReference type="InterPro" id="IPR029068">
    <property type="entry name" value="Glyas_Bleomycin-R_OHBP_Dase"/>
</dbReference>
<protein>
    <submittedName>
        <fullName evidence="2">Glyoxalase-like domain protein</fullName>
    </submittedName>
</protein>
<dbReference type="InterPro" id="IPR004360">
    <property type="entry name" value="Glyas_Fos-R_dOase_dom"/>
</dbReference>
<dbReference type="InterPro" id="IPR050383">
    <property type="entry name" value="GlyoxalaseI/FosfomycinResist"/>
</dbReference>
<gene>
    <name evidence="2" type="ORF">PHA8399_02999</name>
</gene>
<proteinExistence type="predicted"/>
<dbReference type="PROSITE" id="PS51819">
    <property type="entry name" value="VOC"/>
    <property type="match status" value="1"/>
</dbReference>
<evidence type="ECO:0000313" key="2">
    <source>
        <dbReference type="EMBL" id="CUI00862.1"/>
    </source>
</evidence>
<dbReference type="SUPFAM" id="SSF54593">
    <property type="entry name" value="Glyoxalase/Bleomycin resistance protein/Dihydroxybiphenyl dioxygenase"/>
    <property type="match status" value="1"/>
</dbReference>
<dbReference type="InterPro" id="IPR037523">
    <property type="entry name" value="VOC_core"/>
</dbReference>
<reference evidence="2 3" key="1">
    <citation type="submission" date="2015-09" db="EMBL/GenBank/DDBJ databases">
        <authorList>
            <consortium name="Swine Surveillance"/>
        </authorList>
    </citation>
    <scope>NUCLEOTIDE SEQUENCE [LARGE SCALE GENOMIC DNA]</scope>
    <source>
        <strain evidence="2 3">CECT 8399</strain>
    </source>
</reference>
<dbReference type="Proteomes" id="UP000051326">
    <property type="component" value="Unassembled WGS sequence"/>
</dbReference>
<feature type="domain" description="VOC" evidence="1">
    <location>
        <begin position="10"/>
        <end position="135"/>
    </location>
</feature>
<organism evidence="2 3">
    <name type="scientific">Leisingera aquaemixtae</name>
    <dbReference type="NCBI Taxonomy" id="1396826"/>
    <lineage>
        <taxon>Bacteria</taxon>
        <taxon>Pseudomonadati</taxon>
        <taxon>Pseudomonadota</taxon>
        <taxon>Alphaproteobacteria</taxon>
        <taxon>Rhodobacterales</taxon>
        <taxon>Roseobacteraceae</taxon>
        <taxon>Leisingera</taxon>
    </lineage>
</organism>